<keyword evidence="9 10" id="KW-0472">Membrane</keyword>
<evidence type="ECO:0000256" key="7">
    <source>
        <dbReference type="ARBA" id="ARBA00022824"/>
    </source>
</evidence>
<evidence type="ECO:0000256" key="1">
    <source>
        <dbReference type="ARBA" id="ARBA00004477"/>
    </source>
</evidence>
<evidence type="ECO:0000256" key="3">
    <source>
        <dbReference type="ARBA" id="ARBA00008715"/>
    </source>
</evidence>
<feature type="transmembrane region" description="Helical" evidence="10">
    <location>
        <begin position="396"/>
        <end position="415"/>
    </location>
</feature>
<comment type="similarity">
    <text evidence="3 10">Belongs to the ALG6/ALG8 glucosyltransferase family.</text>
</comment>
<feature type="transmembrane region" description="Helical" evidence="10">
    <location>
        <begin position="6"/>
        <end position="27"/>
    </location>
</feature>
<keyword evidence="7 10" id="KW-0256">Endoplasmic reticulum</keyword>
<feature type="transmembrane region" description="Helical" evidence="10">
    <location>
        <begin position="335"/>
        <end position="352"/>
    </location>
</feature>
<dbReference type="AlphaFoldDB" id="A0A6B2EB40"/>
<organism evidence="11">
    <name type="scientific">Phlebotomus kandelakii</name>
    <dbReference type="NCBI Taxonomy" id="1109342"/>
    <lineage>
        <taxon>Eukaryota</taxon>
        <taxon>Metazoa</taxon>
        <taxon>Ecdysozoa</taxon>
        <taxon>Arthropoda</taxon>
        <taxon>Hexapoda</taxon>
        <taxon>Insecta</taxon>
        <taxon>Pterygota</taxon>
        <taxon>Neoptera</taxon>
        <taxon>Endopterygota</taxon>
        <taxon>Diptera</taxon>
        <taxon>Nematocera</taxon>
        <taxon>Psychodoidea</taxon>
        <taxon>Psychodidae</taxon>
        <taxon>Phlebotomus</taxon>
        <taxon>Larroussius</taxon>
    </lineage>
</organism>
<evidence type="ECO:0000256" key="9">
    <source>
        <dbReference type="ARBA" id="ARBA00023136"/>
    </source>
</evidence>
<evidence type="ECO:0000256" key="8">
    <source>
        <dbReference type="ARBA" id="ARBA00022989"/>
    </source>
</evidence>
<keyword evidence="4 10" id="KW-0328">Glycosyltransferase</keyword>
<dbReference type="InterPro" id="IPR004856">
    <property type="entry name" value="Glyco_trans_ALG6/ALG8"/>
</dbReference>
<dbReference type="PANTHER" id="PTHR12413:SF1">
    <property type="entry name" value="DOLICHYL PYROPHOSPHATE MAN9GLCNAC2 ALPHA-1,3-GLUCOSYLTRANSFERASE"/>
    <property type="match status" value="1"/>
</dbReference>
<dbReference type="GO" id="GO:0042281">
    <property type="term" value="F:dolichyl pyrophosphate Man9GlcNAc2 alpha-1,3-glucosyltransferase activity"/>
    <property type="evidence" value="ECO:0007669"/>
    <property type="project" value="TreeGrafter"/>
</dbReference>
<sequence length="506" mass="57942">MNQKWAVVVCIVGFGAFLRATVSLHAYSGAEKPPMFGDFEAQRHWQEITINLPVGEWYKNSTDNDLMYWGLDYPPLTAYHSWMCGKAAQLVDPAFVMLKSSRGITSDSHKLFMRLTVLLADLLIYLPAVFWGCSAVWKQIPMEKTPGSWKILHLLLAISFPGQILIDNGHFQYNNISLGLTIWAIVSLLHDRLFLASFFFTLALNYKQMALYHALPFFFYLLAKCLPGKRNRISFGGALKRLLGIGGIVVATFAVLWLPWLNNLDDLQQVIRRIFPFDRGLFEDKVANFWCTFNIIFKFKDAIPKEKMALYCLTATMGSVLPSCIQLFFSPSKKNFLLSLINSSLSFFLFSFQVHEKSILLATLPVILVFPLDPVISFWFLEIATFSMMPLLQKDGLYAAFIGLQGFFLLSVRLYHLLGSKNEESGMDFFLLKQFHLSKKTNWKKNLTIWAFYLSLIGQLLLLIGQEVIKPPDNLPYLFPYLISAFSGLHFMVFLLYFNVKQLFSL</sequence>
<dbReference type="EMBL" id="GIFK01001823">
    <property type="protein sequence ID" value="NBJ59526.1"/>
    <property type="molecule type" value="Transcribed_RNA"/>
</dbReference>
<feature type="transmembrane region" description="Helical" evidence="10">
    <location>
        <begin position="447"/>
        <end position="465"/>
    </location>
</feature>
<feature type="transmembrane region" description="Helical" evidence="10">
    <location>
        <begin position="238"/>
        <end position="260"/>
    </location>
</feature>
<proteinExistence type="inferred from homology"/>
<feature type="transmembrane region" description="Helical" evidence="10">
    <location>
        <begin position="309"/>
        <end position="329"/>
    </location>
</feature>
<evidence type="ECO:0000313" key="11">
    <source>
        <dbReference type="EMBL" id="NBJ59526.1"/>
    </source>
</evidence>
<evidence type="ECO:0000256" key="4">
    <source>
        <dbReference type="ARBA" id="ARBA00022676"/>
    </source>
</evidence>
<evidence type="ECO:0000256" key="6">
    <source>
        <dbReference type="ARBA" id="ARBA00022692"/>
    </source>
</evidence>
<feature type="transmembrane region" description="Helical" evidence="10">
    <location>
        <begin position="477"/>
        <end position="498"/>
    </location>
</feature>
<comment type="pathway">
    <text evidence="2 10">Protein modification; protein glycosylation.</text>
</comment>
<feature type="transmembrane region" description="Helical" evidence="10">
    <location>
        <begin position="149"/>
        <end position="166"/>
    </location>
</feature>
<accession>A0A6B2EB40</accession>
<dbReference type="EC" id="2.4.1.-" evidence="10"/>
<comment type="subcellular location">
    <subcellularLocation>
        <location evidence="1 10">Endoplasmic reticulum membrane</location>
        <topology evidence="1 10">Multi-pass membrane protein</topology>
    </subcellularLocation>
</comment>
<evidence type="ECO:0000256" key="2">
    <source>
        <dbReference type="ARBA" id="ARBA00004922"/>
    </source>
</evidence>
<feature type="transmembrane region" description="Helical" evidence="10">
    <location>
        <begin position="111"/>
        <end position="137"/>
    </location>
</feature>
<dbReference type="UniPathway" id="UPA00378"/>
<dbReference type="PANTHER" id="PTHR12413">
    <property type="entry name" value="DOLICHYL GLYCOSYLTRANSFERASE"/>
    <property type="match status" value="1"/>
</dbReference>
<dbReference type="GO" id="GO:0005789">
    <property type="term" value="C:endoplasmic reticulum membrane"/>
    <property type="evidence" value="ECO:0007669"/>
    <property type="project" value="UniProtKB-SubCell"/>
</dbReference>
<evidence type="ECO:0000256" key="10">
    <source>
        <dbReference type="RuleBase" id="RU363110"/>
    </source>
</evidence>
<protein>
    <recommendedName>
        <fullName evidence="10">Alpha-1,3-glucosyltransferase</fullName>
        <ecNumber evidence="10">2.4.1.-</ecNumber>
    </recommendedName>
</protein>
<feature type="transmembrane region" description="Helical" evidence="10">
    <location>
        <begin position="178"/>
        <end position="203"/>
    </location>
</feature>
<feature type="transmembrane region" description="Helical" evidence="10">
    <location>
        <begin position="209"/>
        <end position="226"/>
    </location>
</feature>
<feature type="transmembrane region" description="Helical" evidence="10">
    <location>
        <begin position="359"/>
        <end position="381"/>
    </location>
</feature>
<keyword evidence="6 10" id="KW-0812">Transmembrane</keyword>
<dbReference type="Pfam" id="PF03155">
    <property type="entry name" value="Alg6_Alg8"/>
    <property type="match status" value="1"/>
</dbReference>
<evidence type="ECO:0000256" key="5">
    <source>
        <dbReference type="ARBA" id="ARBA00022679"/>
    </source>
</evidence>
<reference evidence="11" key="1">
    <citation type="submission" date="2019-10" db="EMBL/GenBank/DDBJ databases">
        <title>Short sand fly seasons in Tbilisi, Georgia, hinder development of host immunity to saliva of the visceral leishmaniasis vector Phlebotomus kandelakii.</title>
        <authorList>
            <person name="Oliveira F."/>
            <person name="Giorgobiani E."/>
            <person name="Guimaraes-Costa A.B."/>
            <person name="Abdeladhim M."/>
            <person name="Oristian J."/>
            <person name="Tskhvaradze L."/>
            <person name="Tsertsvadze N."/>
            <person name="Zakalashvili M."/>
            <person name="Valenzuela J.G."/>
            <person name="Kamhawi S."/>
        </authorList>
    </citation>
    <scope>NUCLEOTIDE SEQUENCE</scope>
    <source>
        <strain evidence="11">Wild-capture in Tbilisi</strain>
        <tissue evidence="11">Salivary glands</tissue>
    </source>
</reference>
<name>A0A6B2EB40_9DIPT</name>
<keyword evidence="5 10" id="KW-0808">Transferase</keyword>
<keyword evidence="8 10" id="KW-1133">Transmembrane helix</keyword>